<organism evidence="1 2">
    <name type="scientific">Austropuccinia psidii MF-1</name>
    <dbReference type="NCBI Taxonomy" id="1389203"/>
    <lineage>
        <taxon>Eukaryota</taxon>
        <taxon>Fungi</taxon>
        <taxon>Dikarya</taxon>
        <taxon>Basidiomycota</taxon>
        <taxon>Pucciniomycotina</taxon>
        <taxon>Pucciniomycetes</taxon>
        <taxon>Pucciniales</taxon>
        <taxon>Sphaerophragmiaceae</taxon>
        <taxon>Austropuccinia</taxon>
    </lineage>
</organism>
<dbReference type="EMBL" id="AVOT02000018">
    <property type="protein sequence ID" value="MBW0460456.1"/>
    <property type="molecule type" value="Genomic_DNA"/>
</dbReference>
<protein>
    <recommendedName>
        <fullName evidence="3">Reverse transcriptase Ty1/copia-type domain-containing protein</fullName>
    </recommendedName>
</protein>
<reference evidence="1" key="1">
    <citation type="submission" date="2021-03" db="EMBL/GenBank/DDBJ databases">
        <title>Draft genome sequence of rust myrtle Austropuccinia psidii MF-1, a brazilian biotype.</title>
        <authorList>
            <person name="Quecine M.C."/>
            <person name="Pachon D.M.R."/>
            <person name="Bonatelli M.L."/>
            <person name="Correr F.H."/>
            <person name="Franceschini L.M."/>
            <person name="Leite T.F."/>
            <person name="Margarido G.R.A."/>
            <person name="Almeida C.A."/>
            <person name="Ferrarezi J.A."/>
            <person name="Labate C.A."/>
        </authorList>
    </citation>
    <scope>NUCLEOTIDE SEQUENCE</scope>
    <source>
        <strain evidence="1">MF-1</strain>
    </source>
</reference>
<dbReference type="AlphaFoldDB" id="A0A9Q3B836"/>
<dbReference type="OrthoDB" id="3227712at2759"/>
<proteinExistence type="predicted"/>
<accession>A0A9Q3B836</accession>
<dbReference type="Proteomes" id="UP000765509">
    <property type="component" value="Unassembled WGS sequence"/>
</dbReference>
<sequence length="111" mass="12717">MHKGLPVSQTQCDGSWKGATKNEAIASLPLAKDINILEHLSQTLSGAHWDNWKKACMAELNQMTKRDVWDVIKKELHIKKIGYWWVFDIKHNTKGTVEKFKGRLVAHGDHQ</sequence>
<evidence type="ECO:0008006" key="3">
    <source>
        <dbReference type="Google" id="ProtNLM"/>
    </source>
</evidence>
<evidence type="ECO:0000313" key="2">
    <source>
        <dbReference type="Proteomes" id="UP000765509"/>
    </source>
</evidence>
<name>A0A9Q3B836_9BASI</name>
<keyword evidence="2" id="KW-1185">Reference proteome</keyword>
<comment type="caution">
    <text evidence="1">The sequence shown here is derived from an EMBL/GenBank/DDBJ whole genome shotgun (WGS) entry which is preliminary data.</text>
</comment>
<evidence type="ECO:0000313" key="1">
    <source>
        <dbReference type="EMBL" id="MBW0460456.1"/>
    </source>
</evidence>
<gene>
    <name evidence="1" type="ORF">O181_000171</name>
</gene>